<keyword evidence="2" id="KW-1185">Reference proteome</keyword>
<feature type="non-terminal residue" evidence="1">
    <location>
        <position position="1"/>
    </location>
</feature>
<organism evidence="1 2">
    <name type="scientific">Pristionchus entomophagus</name>
    <dbReference type="NCBI Taxonomy" id="358040"/>
    <lineage>
        <taxon>Eukaryota</taxon>
        <taxon>Metazoa</taxon>
        <taxon>Ecdysozoa</taxon>
        <taxon>Nematoda</taxon>
        <taxon>Chromadorea</taxon>
        <taxon>Rhabditida</taxon>
        <taxon>Rhabditina</taxon>
        <taxon>Diplogasteromorpha</taxon>
        <taxon>Diplogasteroidea</taxon>
        <taxon>Neodiplogasteridae</taxon>
        <taxon>Pristionchus</taxon>
    </lineage>
</organism>
<name>A0AAV5TF64_9BILA</name>
<sequence>FHRTCRDGSLPQVSDLASMTKSIERRHKRRRIPKVEMIDWFRGVPNDLKERAKGRREKFGKTSVETVNHFRRVSSRTC</sequence>
<comment type="caution">
    <text evidence="1">The sequence shown here is derived from an EMBL/GenBank/DDBJ whole genome shotgun (WGS) entry which is preliminary data.</text>
</comment>
<evidence type="ECO:0000313" key="2">
    <source>
        <dbReference type="Proteomes" id="UP001432027"/>
    </source>
</evidence>
<gene>
    <name evidence="1" type="ORF">PENTCL1PPCAC_14014</name>
</gene>
<dbReference type="Proteomes" id="UP001432027">
    <property type="component" value="Unassembled WGS sequence"/>
</dbReference>
<accession>A0AAV5TF64</accession>
<protein>
    <submittedName>
        <fullName evidence="1">Uncharacterized protein</fullName>
    </submittedName>
</protein>
<reference evidence="1" key="1">
    <citation type="submission" date="2023-10" db="EMBL/GenBank/DDBJ databases">
        <title>Genome assembly of Pristionchus species.</title>
        <authorList>
            <person name="Yoshida K."/>
            <person name="Sommer R.J."/>
        </authorList>
    </citation>
    <scope>NUCLEOTIDE SEQUENCE</scope>
    <source>
        <strain evidence="1">RS0144</strain>
    </source>
</reference>
<feature type="non-terminal residue" evidence="1">
    <location>
        <position position="78"/>
    </location>
</feature>
<dbReference type="AlphaFoldDB" id="A0AAV5TF64"/>
<proteinExistence type="predicted"/>
<evidence type="ECO:0000313" key="1">
    <source>
        <dbReference type="EMBL" id="GMS91839.1"/>
    </source>
</evidence>
<dbReference type="EMBL" id="BTSX01000004">
    <property type="protein sequence ID" value="GMS91839.1"/>
    <property type="molecule type" value="Genomic_DNA"/>
</dbReference>